<feature type="compositionally biased region" description="Acidic residues" evidence="1">
    <location>
        <begin position="230"/>
        <end position="247"/>
    </location>
</feature>
<keyword evidence="4" id="KW-1185">Reference proteome</keyword>
<evidence type="ECO:0000256" key="2">
    <source>
        <dbReference type="SAM" id="Phobius"/>
    </source>
</evidence>
<keyword evidence="2" id="KW-0472">Membrane</keyword>
<protein>
    <submittedName>
        <fullName evidence="3">Uncharacterized protein</fullName>
    </submittedName>
</protein>
<feature type="compositionally biased region" description="Basic and acidic residues" evidence="1">
    <location>
        <begin position="212"/>
        <end position="229"/>
    </location>
</feature>
<feature type="compositionally biased region" description="Basic and acidic residues" evidence="1">
    <location>
        <begin position="134"/>
        <end position="143"/>
    </location>
</feature>
<dbReference type="Proteomes" id="UP000224915">
    <property type="component" value="Unassembled WGS sequence"/>
</dbReference>
<reference evidence="3 4" key="1">
    <citation type="submission" date="2017-10" db="EMBL/GenBank/DDBJ databases">
        <title>Sequencing the genomes of 1000 actinobacteria strains.</title>
        <authorList>
            <person name="Klenk H.-P."/>
        </authorList>
    </citation>
    <scope>NUCLEOTIDE SEQUENCE [LARGE SCALE GENOMIC DNA]</scope>
    <source>
        <strain evidence="3 4">DSM 21801</strain>
    </source>
</reference>
<evidence type="ECO:0000313" key="4">
    <source>
        <dbReference type="Proteomes" id="UP000224915"/>
    </source>
</evidence>
<dbReference type="RefSeq" id="WP_143556940.1">
    <property type="nucleotide sequence ID" value="NZ_PDJD01000001.1"/>
</dbReference>
<gene>
    <name evidence="3" type="ORF">ATL40_2097</name>
</gene>
<evidence type="ECO:0000313" key="3">
    <source>
        <dbReference type="EMBL" id="PFG20495.1"/>
    </source>
</evidence>
<dbReference type="EMBL" id="PDJD01000001">
    <property type="protein sequence ID" value="PFG20495.1"/>
    <property type="molecule type" value="Genomic_DNA"/>
</dbReference>
<sequence length="273" mass="28413">MNRPTGMPRPRAAARAHSAAAARAALAARRSRQQAAARRRLVLVIALGAISAICWFAVGQAGFSPVLAALPSLVLVATLVMGVRTARAERAEWARVPAHLMPAPTAVAAAVAGQRYTAAQLREHLPAGAVPQDSRSEVPDRPEAGSGGTNVQPGAGLRWRTEHVSAPGSDRLTEELPALEGEGSRREGSVGGWTPVPVPVPTYTLKPAVHRRPAEPVAAREESAAREDASEAEVEAEGSDEAAEAASEEVTSASEASGIDLHAVLARRRSKSA</sequence>
<proteinExistence type="predicted"/>
<keyword evidence="2" id="KW-1133">Transmembrane helix</keyword>
<accession>A0A2A9D2M1</accession>
<evidence type="ECO:0000256" key="1">
    <source>
        <dbReference type="SAM" id="MobiDB-lite"/>
    </source>
</evidence>
<dbReference type="AlphaFoldDB" id="A0A2A9D2M1"/>
<keyword evidence="2" id="KW-0812">Transmembrane</keyword>
<feature type="region of interest" description="Disordered" evidence="1">
    <location>
        <begin position="207"/>
        <end position="273"/>
    </location>
</feature>
<feature type="transmembrane region" description="Helical" evidence="2">
    <location>
        <begin position="40"/>
        <end position="58"/>
    </location>
</feature>
<name>A0A2A9D2M1_9MICO</name>
<feature type="compositionally biased region" description="Low complexity" evidence="1">
    <location>
        <begin position="248"/>
        <end position="258"/>
    </location>
</feature>
<feature type="transmembrane region" description="Helical" evidence="2">
    <location>
        <begin position="64"/>
        <end position="83"/>
    </location>
</feature>
<feature type="region of interest" description="Disordered" evidence="1">
    <location>
        <begin position="127"/>
        <end position="193"/>
    </location>
</feature>
<organism evidence="3 4">
    <name type="scientific">Serinibacter salmoneus</name>
    <dbReference type="NCBI Taxonomy" id="556530"/>
    <lineage>
        <taxon>Bacteria</taxon>
        <taxon>Bacillati</taxon>
        <taxon>Actinomycetota</taxon>
        <taxon>Actinomycetes</taxon>
        <taxon>Micrococcales</taxon>
        <taxon>Beutenbergiaceae</taxon>
        <taxon>Serinibacter</taxon>
    </lineage>
</organism>
<comment type="caution">
    <text evidence="3">The sequence shown here is derived from an EMBL/GenBank/DDBJ whole genome shotgun (WGS) entry which is preliminary data.</text>
</comment>